<dbReference type="RefSeq" id="WP_151140509.1">
    <property type="nucleotide sequence ID" value="NZ_WAGX01000002.1"/>
</dbReference>
<dbReference type="SUPFAM" id="SSF52821">
    <property type="entry name" value="Rhodanese/Cell cycle control phosphatase"/>
    <property type="match status" value="1"/>
</dbReference>
<dbReference type="AlphaFoldDB" id="A0A7V7QNV4"/>
<accession>A0A7V7QNV4</accession>
<dbReference type="InterPro" id="IPR001763">
    <property type="entry name" value="Rhodanese-like_dom"/>
</dbReference>
<feature type="domain" description="Rhodanese" evidence="1">
    <location>
        <begin position="16"/>
        <end position="98"/>
    </location>
</feature>
<dbReference type="PROSITE" id="PS50206">
    <property type="entry name" value="RHODANESE_3"/>
    <property type="match status" value="1"/>
</dbReference>
<dbReference type="InterPro" id="IPR050229">
    <property type="entry name" value="GlpE_sulfurtransferase"/>
</dbReference>
<dbReference type="PANTHER" id="PTHR43031:SF1">
    <property type="entry name" value="PYRIDINE NUCLEOTIDE-DISULPHIDE OXIDOREDUCTASE"/>
    <property type="match status" value="1"/>
</dbReference>
<sequence length="100" mass="11392">MKFETISAKDLDQYVNNSSYLIVDLREKKDYEKGHIEGAIHMDYDDIEHNAVSLPYDKIIIMYCDRGGLSLMAAKKLSVLGYRIISVIGGMKSYRGKKLV</sequence>
<protein>
    <submittedName>
        <fullName evidence="2">Rhodanese-like domain-containing protein</fullName>
    </submittedName>
</protein>
<organism evidence="2 3">
    <name type="scientific">Candidatus Galacturonatibacter soehngenii</name>
    <dbReference type="NCBI Taxonomy" id="2307010"/>
    <lineage>
        <taxon>Bacteria</taxon>
        <taxon>Bacillati</taxon>
        <taxon>Bacillota</taxon>
        <taxon>Clostridia</taxon>
        <taxon>Lachnospirales</taxon>
        <taxon>Lachnospiraceae</taxon>
        <taxon>Candidatus Galacturonatibacter</taxon>
    </lineage>
</organism>
<evidence type="ECO:0000259" key="1">
    <source>
        <dbReference type="PROSITE" id="PS50206"/>
    </source>
</evidence>
<comment type="caution">
    <text evidence="2">The sequence shown here is derived from an EMBL/GenBank/DDBJ whole genome shotgun (WGS) entry which is preliminary data.</text>
</comment>
<dbReference type="CDD" id="cd00158">
    <property type="entry name" value="RHOD"/>
    <property type="match status" value="1"/>
</dbReference>
<dbReference type="OrthoDB" id="9800872at2"/>
<dbReference type="Proteomes" id="UP000461768">
    <property type="component" value="Unassembled WGS sequence"/>
</dbReference>
<gene>
    <name evidence="2" type="ORF">F7O84_00200</name>
</gene>
<reference evidence="2 3" key="2">
    <citation type="submission" date="2020-02" db="EMBL/GenBank/DDBJ databases">
        <title>Candidatus Galacturonibacter soehngenii shows hetero-acetogenic catabolism of galacturonic acid but lacks a canonical carbon monoxide dehydrogenase/acetyl-CoA synthase complex.</title>
        <authorList>
            <person name="Diender M."/>
            <person name="Stouten G.R."/>
            <person name="Petersen J.F."/>
            <person name="Nielsen P.H."/>
            <person name="Dueholm M.S."/>
            <person name="Pronk J.T."/>
            <person name="Van Loosdrecht M.C.M."/>
        </authorList>
    </citation>
    <scope>NUCLEOTIDE SEQUENCE [LARGE SCALE GENOMIC DNA]</scope>
    <source>
        <strain evidence="2">GalUA</strain>
    </source>
</reference>
<proteinExistence type="predicted"/>
<name>A0A7V7QNV4_9FIRM</name>
<dbReference type="PANTHER" id="PTHR43031">
    <property type="entry name" value="FAD-DEPENDENT OXIDOREDUCTASE"/>
    <property type="match status" value="1"/>
</dbReference>
<dbReference type="InterPro" id="IPR036873">
    <property type="entry name" value="Rhodanese-like_dom_sf"/>
</dbReference>
<dbReference type="Pfam" id="PF00581">
    <property type="entry name" value="Rhodanese"/>
    <property type="match status" value="1"/>
</dbReference>
<dbReference type="EMBL" id="WAGX01000002">
    <property type="protein sequence ID" value="KAB1440946.1"/>
    <property type="molecule type" value="Genomic_DNA"/>
</dbReference>
<evidence type="ECO:0000313" key="3">
    <source>
        <dbReference type="Proteomes" id="UP000461768"/>
    </source>
</evidence>
<reference evidence="2 3" key="1">
    <citation type="submission" date="2019-09" db="EMBL/GenBank/DDBJ databases">
        <authorList>
            <person name="Valk L.C."/>
        </authorList>
    </citation>
    <scope>NUCLEOTIDE SEQUENCE [LARGE SCALE GENOMIC DNA]</scope>
    <source>
        <strain evidence="2">GalUA</strain>
    </source>
</reference>
<evidence type="ECO:0000313" key="2">
    <source>
        <dbReference type="EMBL" id="KAB1440946.1"/>
    </source>
</evidence>
<dbReference type="Gene3D" id="3.40.250.10">
    <property type="entry name" value="Rhodanese-like domain"/>
    <property type="match status" value="1"/>
</dbReference>
<keyword evidence="3" id="KW-1185">Reference proteome</keyword>
<dbReference type="SMART" id="SM00450">
    <property type="entry name" value="RHOD"/>
    <property type="match status" value="1"/>
</dbReference>